<evidence type="ECO:0000313" key="3">
    <source>
        <dbReference type="Proteomes" id="UP000282759"/>
    </source>
</evidence>
<comment type="caution">
    <text evidence="2">The sequence shown here is derived from an EMBL/GenBank/DDBJ whole genome shotgun (WGS) entry which is preliminary data.</text>
</comment>
<dbReference type="EMBL" id="SACK01000001">
    <property type="protein sequence ID" value="RVU02716.1"/>
    <property type="molecule type" value="Genomic_DNA"/>
</dbReference>
<proteinExistence type="predicted"/>
<name>A0A3S3TJV9_9SPHI</name>
<dbReference type="AlphaFoldDB" id="A0A3S3TJV9"/>
<reference evidence="2 3" key="1">
    <citation type="submission" date="2019-01" db="EMBL/GenBank/DDBJ databases">
        <authorList>
            <person name="Chen W.-M."/>
        </authorList>
    </citation>
    <scope>NUCLEOTIDE SEQUENCE [LARGE SCALE GENOMIC DNA]</scope>
    <source>
        <strain evidence="2 3">YBJ-36</strain>
    </source>
</reference>
<keyword evidence="1" id="KW-1133">Transmembrane helix</keyword>
<evidence type="ECO:0000313" key="2">
    <source>
        <dbReference type="EMBL" id="RVU02716.1"/>
    </source>
</evidence>
<dbReference type="OrthoDB" id="663655at2"/>
<evidence type="ECO:0000256" key="1">
    <source>
        <dbReference type="SAM" id="Phobius"/>
    </source>
</evidence>
<organism evidence="2 3">
    <name type="scientific">Mucilaginibacter limnophilus</name>
    <dbReference type="NCBI Taxonomy" id="1932778"/>
    <lineage>
        <taxon>Bacteria</taxon>
        <taxon>Pseudomonadati</taxon>
        <taxon>Bacteroidota</taxon>
        <taxon>Sphingobacteriia</taxon>
        <taxon>Sphingobacteriales</taxon>
        <taxon>Sphingobacteriaceae</taxon>
        <taxon>Mucilaginibacter</taxon>
    </lineage>
</organism>
<sequence>MKPDDKAVNQKLDELIALLADNHIDSEKARGLRQRISKAIEASSTEEEEKIDAFRSLDTSNASRLELLDEFSILLSSNQIDSNTSKKYIATHSTNVLVIIIGIVMITLGFAMIIMPAPPDFEIYTVFYFNQNDGVTIMDLISLLIVLAGIYLLIKSVYKRSAGI</sequence>
<keyword evidence="1" id="KW-0812">Transmembrane</keyword>
<protein>
    <submittedName>
        <fullName evidence="2">Uncharacterized protein</fullName>
    </submittedName>
</protein>
<accession>A0A3S3TJV9</accession>
<keyword evidence="3" id="KW-1185">Reference proteome</keyword>
<gene>
    <name evidence="2" type="ORF">EOD41_01890</name>
</gene>
<feature type="transmembrane region" description="Helical" evidence="1">
    <location>
        <begin position="96"/>
        <end position="115"/>
    </location>
</feature>
<keyword evidence="1" id="KW-0472">Membrane</keyword>
<dbReference type="RefSeq" id="WP_127703083.1">
    <property type="nucleotide sequence ID" value="NZ_SACK01000001.1"/>
</dbReference>
<dbReference type="Proteomes" id="UP000282759">
    <property type="component" value="Unassembled WGS sequence"/>
</dbReference>
<feature type="transmembrane region" description="Helical" evidence="1">
    <location>
        <begin position="135"/>
        <end position="154"/>
    </location>
</feature>